<dbReference type="OrthoDB" id="9796022at2"/>
<reference evidence="1" key="3">
    <citation type="submission" date="2022-12" db="EMBL/GenBank/DDBJ databases">
        <authorList>
            <person name="Sun Q."/>
            <person name="Kim S."/>
        </authorList>
    </citation>
    <scope>NUCLEOTIDE SEQUENCE</scope>
    <source>
        <strain evidence="1">KCTC 12343</strain>
    </source>
</reference>
<dbReference type="EMBL" id="CP036401">
    <property type="protein sequence ID" value="QBI02034.1"/>
    <property type="molecule type" value="Genomic_DNA"/>
</dbReference>
<accession>A0A411WZ88</accession>
<sequence>MKPMTILIAGPYRSGTEGDLQRIARNLHALEQAAWQVYEKGHVPLIGEWLALPLAQHAGHGRVAEYVPSDFLYGVARRVIAQCDAVYRIPGASRGADGDVRQARELGLPVYFSADEVPAAEGAAVTEA</sequence>
<protein>
    <recommendedName>
        <fullName evidence="5">DUF4406 domain-containing protein</fullName>
    </recommendedName>
</protein>
<evidence type="ECO:0000313" key="2">
    <source>
        <dbReference type="EMBL" id="QBI02034.1"/>
    </source>
</evidence>
<name>A0A411WZ88_9BURK</name>
<reference evidence="2 3" key="2">
    <citation type="submission" date="2019-02" db="EMBL/GenBank/DDBJ databases">
        <title>Draft Genome Sequences of Six Type Strains of the Genus Massilia.</title>
        <authorList>
            <person name="Miess H."/>
            <person name="Frediansyhah A."/>
            <person name="Gross H."/>
        </authorList>
    </citation>
    <scope>NUCLEOTIDE SEQUENCE [LARGE SCALE GENOMIC DNA]</scope>
    <source>
        <strain evidence="2 3">DSM 17472</strain>
    </source>
</reference>
<evidence type="ECO:0000313" key="4">
    <source>
        <dbReference type="Proteomes" id="UP000628442"/>
    </source>
</evidence>
<dbReference type="AlphaFoldDB" id="A0A411WZ88"/>
<dbReference type="Proteomes" id="UP000292307">
    <property type="component" value="Chromosome"/>
</dbReference>
<dbReference type="RefSeq" id="WP_131146152.1">
    <property type="nucleotide sequence ID" value="NZ_BMWV01000004.1"/>
</dbReference>
<dbReference type="Gene3D" id="3.40.50.10400">
    <property type="entry name" value="Hypothetical protein PA1492"/>
    <property type="match status" value="1"/>
</dbReference>
<keyword evidence="3" id="KW-1185">Reference proteome</keyword>
<evidence type="ECO:0000313" key="3">
    <source>
        <dbReference type="Proteomes" id="UP000292307"/>
    </source>
</evidence>
<dbReference type="EMBL" id="BMWV01000004">
    <property type="protein sequence ID" value="GGY37545.1"/>
    <property type="molecule type" value="Genomic_DNA"/>
</dbReference>
<reference evidence="1" key="1">
    <citation type="journal article" date="2014" name="Int. J. Syst. Evol. Microbiol.">
        <title>Complete genome sequence of Corynebacterium casei LMG S-19264T (=DSM 44701T), isolated from a smear-ripened cheese.</title>
        <authorList>
            <consortium name="US DOE Joint Genome Institute (JGI-PGF)"/>
            <person name="Walter F."/>
            <person name="Albersmeier A."/>
            <person name="Kalinowski J."/>
            <person name="Ruckert C."/>
        </authorList>
    </citation>
    <scope>NUCLEOTIDE SEQUENCE</scope>
    <source>
        <strain evidence="1">KCTC 12343</strain>
    </source>
</reference>
<evidence type="ECO:0000313" key="1">
    <source>
        <dbReference type="EMBL" id="GGY37545.1"/>
    </source>
</evidence>
<gene>
    <name evidence="2" type="ORF">EYF70_15115</name>
    <name evidence="1" type="ORF">GCM10007387_19380</name>
</gene>
<organism evidence="1 4">
    <name type="scientific">Pseudoduganella albidiflava</name>
    <dbReference type="NCBI Taxonomy" id="321983"/>
    <lineage>
        <taxon>Bacteria</taxon>
        <taxon>Pseudomonadati</taxon>
        <taxon>Pseudomonadota</taxon>
        <taxon>Betaproteobacteria</taxon>
        <taxon>Burkholderiales</taxon>
        <taxon>Oxalobacteraceae</taxon>
        <taxon>Telluria group</taxon>
        <taxon>Pseudoduganella</taxon>
    </lineage>
</organism>
<dbReference type="Proteomes" id="UP000628442">
    <property type="component" value="Unassembled WGS sequence"/>
</dbReference>
<evidence type="ECO:0008006" key="5">
    <source>
        <dbReference type="Google" id="ProtNLM"/>
    </source>
</evidence>
<proteinExistence type="predicted"/>